<dbReference type="InParanoid" id="A0A0G4EVU8"/>
<dbReference type="AlphaFoldDB" id="A0A0G4EVU8"/>
<gene>
    <name evidence="2" type="ORF">Vbra_20985</name>
</gene>
<dbReference type="Proteomes" id="UP000041254">
    <property type="component" value="Unassembled WGS sequence"/>
</dbReference>
<accession>A0A0G4EVU8</accession>
<dbReference type="VEuPathDB" id="CryptoDB:Vbra_20985"/>
<feature type="compositionally biased region" description="Basic and acidic residues" evidence="1">
    <location>
        <begin position="243"/>
        <end position="257"/>
    </location>
</feature>
<reference evidence="2 3" key="1">
    <citation type="submission" date="2014-11" db="EMBL/GenBank/DDBJ databases">
        <authorList>
            <person name="Zhu J."/>
            <person name="Qi W."/>
            <person name="Song R."/>
        </authorList>
    </citation>
    <scope>NUCLEOTIDE SEQUENCE [LARGE SCALE GENOMIC DNA]</scope>
</reference>
<sequence>MDVWLDGGLVFVTPLPSLCTVAVTATGSERLSLLSSQVSHPTALTITAGASLSLRDCLSDLTIAAPPTLSPSPSSTARVLFRSPGSNEAALSVTLTAVNQPPTLTAAHPVVFVSAGRTVSIGSKASITFADDGMGGGGVDRLEAEVRVTGDGTVALAPSAPVSPTTAEYRPSRAQRHRWRMHHLSGIGVGGRRRHGGRRSAFGAAAGCSRGHAALEQLGGHAAAHTDGPAVRGRPSHAAAGHPSERARSHPDTRPGHPPDGSA</sequence>
<evidence type="ECO:0000313" key="3">
    <source>
        <dbReference type="Proteomes" id="UP000041254"/>
    </source>
</evidence>
<evidence type="ECO:0000313" key="2">
    <source>
        <dbReference type="EMBL" id="CEM02815.1"/>
    </source>
</evidence>
<keyword evidence="3" id="KW-1185">Reference proteome</keyword>
<dbReference type="EMBL" id="CDMY01000336">
    <property type="protein sequence ID" value="CEM02815.1"/>
    <property type="molecule type" value="Genomic_DNA"/>
</dbReference>
<protein>
    <submittedName>
        <fullName evidence="2">Uncharacterized protein</fullName>
    </submittedName>
</protein>
<feature type="region of interest" description="Disordered" evidence="1">
    <location>
        <begin position="221"/>
        <end position="263"/>
    </location>
</feature>
<proteinExistence type="predicted"/>
<evidence type="ECO:0000256" key="1">
    <source>
        <dbReference type="SAM" id="MobiDB-lite"/>
    </source>
</evidence>
<organism evidence="2 3">
    <name type="scientific">Vitrella brassicaformis (strain CCMP3155)</name>
    <dbReference type="NCBI Taxonomy" id="1169540"/>
    <lineage>
        <taxon>Eukaryota</taxon>
        <taxon>Sar</taxon>
        <taxon>Alveolata</taxon>
        <taxon>Colpodellida</taxon>
        <taxon>Vitrellaceae</taxon>
        <taxon>Vitrella</taxon>
    </lineage>
</organism>
<name>A0A0G4EVU8_VITBC</name>